<dbReference type="GO" id="GO:0009055">
    <property type="term" value="F:electron transfer activity"/>
    <property type="evidence" value="ECO:0007669"/>
    <property type="project" value="UniProtKB-UniRule"/>
</dbReference>
<keyword evidence="4 8" id="KW-0812">Transmembrane</keyword>
<evidence type="ECO:0000256" key="1">
    <source>
        <dbReference type="ARBA" id="ARBA00004167"/>
    </source>
</evidence>
<dbReference type="InterPro" id="IPR012595">
    <property type="entry name" value="PetM_cyt_b6/f_cplx_su7"/>
</dbReference>
<evidence type="ECO:0000256" key="4">
    <source>
        <dbReference type="ARBA" id="ARBA00022692"/>
    </source>
</evidence>
<gene>
    <name evidence="8" type="primary">petM</name>
    <name evidence="10" type="ORF">BI308_22310</name>
</gene>
<organism evidence="10 11">
    <name type="scientific">Roseofilum reptotaenium AO1-A</name>
    <dbReference type="NCBI Taxonomy" id="1925591"/>
    <lineage>
        <taxon>Bacteria</taxon>
        <taxon>Bacillati</taxon>
        <taxon>Cyanobacteriota</taxon>
        <taxon>Cyanophyceae</taxon>
        <taxon>Desertifilales</taxon>
        <taxon>Desertifilaceae</taxon>
        <taxon>Roseofilum</taxon>
    </lineage>
</organism>
<dbReference type="GO" id="GO:0015979">
    <property type="term" value="P:photosynthesis"/>
    <property type="evidence" value="ECO:0007669"/>
    <property type="project" value="UniProtKB-KW"/>
</dbReference>
<evidence type="ECO:0000256" key="6">
    <source>
        <dbReference type="ARBA" id="ARBA00022989"/>
    </source>
</evidence>
<dbReference type="Pfam" id="PF08041">
    <property type="entry name" value="PetM"/>
    <property type="match status" value="1"/>
</dbReference>
<keyword evidence="11" id="KW-1185">Reference proteome</keyword>
<feature type="transmembrane region" description="Helical" evidence="9">
    <location>
        <begin position="6"/>
        <end position="27"/>
    </location>
</feature>
<dbReference type="AlphaFoldDB" id="A0A1L9QL53"/>
<evidence type="ECO:0000256" key="5">
    <source>
        <dbReference type="ARBA" id="ARBA00022982"/>
    </source>
</evidence>
<evidence type="ECO:0000313" key="10">
    <source>
        <dbReference type="EMBL" id="OJJ18430.1"/>
    </source>
</evidence>
<dbReference type="GO" id="GO:0031676">
    <property type="term" value="C:plasma membrane-derived thylakoid membrane"/>
    <property type="evidence" value="ECO:0007669"/>
    <property type="project" value="UniProtKB-SubCell"/>
</dbReference>
<keyword evidence="8" id="KW-0793">Thylakoid</keyword>
<dbReference type="GO" id="GO:0009512">
    <property type="term" value="C:cytochrome b6f complex"/>
    <property type="evidence" value="ECO:0007669"/>
    <property type="project" value="InterPro"/>
</dbReference>
<dbReference type="Proteomes" id="UP000183940">
    <property type="component" value="Unassembled WGS sequence"/>
</dbReference>
<evidence type="ECO:0000256" key="3">
    <source>
        <dbReference type="ARBA" id="ARBA00022531"/>
    </source>
</evidence>
<keyword evidence="5 8" id="KW-0249">Electron transport</keyword>
<evidence type="ECO:0000313" key="11">
    <source>
        <dbReference type="Proteomes" id="UP000183940"/>
    </source>
</evidence>
<protein>
    <recommendedName>
        <fullName evidence="8">Cytochrome b6-f complex subunit 7</fullName>
    </recommendedName>
    <alternativeName>
        <fullName evidence="8">Cytochrome b6-f complex subunit PetM</fullName>
    </alternativeName>
    <alternativeName>
        <fullName evidence="8">Cytochrome b6-f complex subunit VII</fullName>
    </alternativeName>
</protein>
<comment type="subcellular location">
    <subcellularLocation>
        <location evidence="8">Cellular thylakoid membrane</location>
        <topology evidence="8">Single-pass membrane protein</topology>
    </subcellularLocation>
    <subcellularLocation>
        <location evidence="1">Membrane</location>
        <topology evidence="1">Single-pass membrane protein</topology>
    </subcellularLocation>
</comment>
<comment type="subunit">
    <text evidence="8">The 4 large subunits of the cytochrome b6-f complex are cytochrome b6, subunit IV (17 kDa polypeptide, PetD), cytochrome f and the Rieske protein, while the 4 small subunits are PetG, PetL, PetM and PetN. The complex functions as a dimer.</text>
</comment>
<evidence type="ECO:0000256" key="8">
    <source>
        <dbReference type="HAMAP-Rule" id="MF_00396"/>
    </source>
</evidence>
<keyword evidence="3 8" id="KW-0602">Photosynthesis</keyword>
<keyword evidence="6 8" id="KW-1133">Transmembrane helix</keyword>
<comment type="function">
    <text evidence="8">Component of the cytochrome b6-f complex, which mediates electron transfer between photosystem II (PSII) and photosystem I (PSI), cyclic electron flow around PSI, and state transitions.</text>
</comment>
<comment type="caution">
    <text evidence="10">The sequence shown here is derived from an EMBL/GenBank/DDBJ whole genome shotgun (WGS) entry which is preliminary data.</text>
</comment>
<dbReference type="EMBL" id="MLAW01000055">
    <property type="protein sequence ID" value="OJJ18430.1"/>
    <property type="molecule type" value="Genomic_DNA"/>
</dbReference>
<name>A0A1L9QL53_9CYAN</name>
<proteinExistence type="inferred from homology"/>
<dbReference type="SUPFAM" id="SSF103441">
    <property type="entry name" value="PetM subunit of the cytochrome b6f complex"/>
    <property type="match status" value="1"/>
</dbReference>
<comment type="similarity">
    <text evidence="8">Belongs to the PetM family.</text>
</comment>
<evidence type="ECO:0000256" key="7">
    <source>
        <dbReference type="ARBA" id="ARBA00023136"/>
    </source>
</evidence>
<dbReference type="HAMAP" id="MF_00396">
    <property type="entry name" value="Cytb6_f_PetM"/>
    <property type="match status" value="1"/>
</dbReference>
<evidence type="ECO:0000256" key="2">
    <source>
        <dbReference type="ARBA" id="ARBA00022448"/>
    </source>
</evidence>
<dbReference type="STRING" id="1925591.BI308_22310"/>
<sequence>MGAEIFNAALLSSSLIMVGLGLGFLLLKIQDSVEG</sequence>
<accession>A0A1L9QL53</accession>
<reference evidence="10" key="1">
    <citation type="submission" date="2016-10" db="EMBL/GenBank/DDBJ databases">
        <title>CRISPR-Cas defence system in Roseofilum reptotaenium: evidence of a bacteriophage-cyanobacterium arms race in the coral black band disease.</title>
        <authorList>
            <person name="Buerger P."/>
            <person name="Wood-Charlson E.M."/>
            <person name="Weynberg K.D."/>
            <person name="Willis B."/>
            <person name="Van Oppen M.J."/>
        </authorList>
    </citation>
    <scope>NUCLEOTIDE SEQUENCE [LARGE SCALE GENOMIC DNA]</scope>
    <source>
        <strain evidence="10">AO1-A</strain>
    </source>
</reference>
<evidence type="ECO:0000256" key="9">
    <source>
        <dbReference type="SAM" id="Phobius"/>
    </source>
</evidence>
<keyword evidence="7 8" id="KW-0472">Membrane</keyword>
<keyword evidence="2 8" id="KW-0813">Transport</keyword>